<feature type="compositionally biased region" description="Basic and acidic residues" evidence="1">
    <location>
        <begin position="40"/>
        <end position="58"/>
    </location>
</feature>
<feature type="compositionally biased region" description="Basic and acidic residues" evidence="1">
    <location>
        <begin position="7"/>
        <end position="16"/>
    </location>
</feature>
<organism evidence="2 3">
    <name type="scientific">Austropuccinia psidii MF-1</name>
    <dbReference type="NCBI Taxonomy" id="1389203"/>
    <lineage>
        <taxon>Eukaryota</taxon>
        <taxon>Fungi</taxon>
        <taxon>Dikarya</taxon>
        <taxon>Basidiomycota</taxon>
        <taxon>Pucciniomycotina</taxon>
        <taxon>Pucciniomycetes</taxon>
        <taxon>Pucciniales</taxon>
        <taxon>Sphaerophragmiaceae</taxon>
        <taxon>Austropuccinia</taxon>
    </lineage>
</organism>
<dbReference type="EMBL" id="AVOT02006245">
    <property type="protein sequence ID" value="MBW0481106.1"/>
    <property type="molecule type" value="Genomic_DNA"/>
</dbReference>
<feature type="compositionally biased region" description="Acidic residues" evidence="1">
    <location>
        <begin position="66"/>
        <end position="76"/>
    </location>
</feature>
<name>A0A9Q3GV64_9BASI</name>
<gene>
    <name evidence="2" type="ORF">O181_020821</name>
</gene>
<sequence>MTQPYDLSHEIAKSSNEDEDSEESQVNEFSDGDVIDMQESNDKSMEDAYSANEDKPTDHSGFLPDSDQEMADVFEV</sequence>
<protein>
    <submittedName>
        <fullName evidence="2">Uncharacterized protein</fullName>
    </submittedName>
</protein>
<keyword evidence="3" id="KW-1185">Reference proteome</keyword>
<feature type="compositionally biased region" description="Acidic residues" evidence="1">
    <location>
        <begin position="17"/>
        <end position="36"/>
    </location>
</feature>
<dbReference type="AlphaFoldDB" id="A0A9Q3GV64"/>
<proteinExistence type="predicted"/>
<accession>A0A9Q3GV64</accession>
<evidence type="ECO:0000313" key="3">
    <source>
        <dbReference type="Proteomes" id="UP000765509"/>
    </source>
</evidence>
<evidence type="ECO:0000256" key="1">
    <source>
        <dbReference type="SAM" id="MobiDB-lite"/>
    </source>
</evidence>
<comment type="caution">
    <text evidence="2">The sequence shown here is derived from an EMBL/GenBank/DDBJ whole genome shotgun (WGS) entry which is preliminary data.</text>
</comment>
<reference evidence="2" key="1">
    <citation type="submission" date="2021-03" db="EMBL/GenBank/DDBJ databases">
        <title>Draft genome sequence of rust myrtle Austropuccinia psidii MF-1, a brazilian biotype.</title>
        <authorList>
            <person name="Quecine M.C."/>
            <person name="Pachon D.M.R."/>
            <person name="Bonatelli M.L."/>
            <person name="Correr F.H."/>
            <person name="Franceschini L.M."/>
            <person name="Leite T.F."/>
            <person name="Margarido G.R.A."/>
            <person name="Almeida C.A."/>
            <person name="Ferrarezi J.A."/>
            <person name="Labate C.A."/>
        </authorList>
    </citation>
    <scope>NUCLEOTIDE SEQUENCE</scope>
    <source>
        <strain evidence="2">MF-1</strain>
    </source>
</reference>
<evidence type="ECO:0000313" key="2">
    <source>
        <dbReference type="EMBL" id="MBW0481106.1"/>
    </source>
</evidence>
<dbReference type="Proteomes" id="UP000765509">
    <property type="component" value="Unassembled WGS sequence"/>
</dbReference>
<feature type="region of interest" description="Disordered" evidence="1">
    <location>
        <begin position="1"/>
        <end position="76"/>
    </location>
</feature>